<name>X1RCZ5_9ZZZZ</name>
<reference evidence="2" key="1">
    <citation type="journal article" date="2014" name="Front. Microbiol.">
        <title>High frequency of phylogenetically diverse reductive dehalogenase-homologous genes in deep subseafloor sedimentary metagenomes.</title>
        <authorList>
            <person name="Kawai M."/>
            <person name="Futagami T."/>
            <person name="Toyoda A."/>
            <person name="Takaki Y."/>
            <person name="Nishi S."/>
            <person name="Hori S."/>
            <person name="Arai W."/>
            <person name="Tsubouchi T."/>
            <person name="Morono Y."/>
            <person name="Uchiyama I."/>
            <person name="Ito T."/>
            <person name="Fujiyama A."/>
            <person name="Inagaki F."/>
            <person name="Takami H."/>
        </authorList>
    </citation>
    <scope>NUCLEOTIDE SEQUENCE</scope>
    <source>
        <strain evidence="2">Expedition CK06-06</strain>
    </source>
</reference>
<evidence type="ECO:0000256" key="1">
    <source>
        <dbReference type="SAM" id="Phobius"/>
    </source>
</evidence>
<protein>
    <submittedName>
        <fullName evidence="2">Uncharacterized protein</fullName>
    </submittedName>
</protein>
<dbReference type="Pfam" id="PF07136">
    <property type="entry name" value="DUF1385"/>
    <property type="match status" value="1"/>
</dbReference>
<gene>
    <name evidence="2" type="ORF">S06H3_67177</name>
</gene>
<evidence type="ECO:0000313" key="2">
    <source>
        <dbReference type="EMBL" id="GAI64891.1"/>
    </source>
</evidence>
<sequence length="31" mass="3546">LKPENVRKYSTMHVRCGTSFLLIVMIVAILI</sequence>
<feature type="non-terminal residue" evidence="2">
    <location>
        <position position="31"/>
    </location>
</feature>
<proteinExistence type="predicted"/>
<organism evidence="2">
    <name type="scientific">marine sediment metagenome</name>
    <dbReference type="NCBI Taxonomy" id="412755"/>
    <lineage>
        <taxon>unclassified sequences</taxon>
        <taxon>metagenomes</taxon>
        <taxon>ecological metagenomes</taxon>
    </lineage>
</organism>
<keyword evidence="1" id="KW-0472">Membrane</keyword>
<keyword evidence="1" id="KW-1133">Transmembrane helix</keyword>
<dbReference type="AlphaFoldDB" id="X1RCZ5"/>
<comment type="caution">
    <text evidence="2">The sequence shown here is derived from an EMBL/GenBank/DDBJ whole genome shotgun (WGS) entry which is preliminary data.</text>
</comment>
<feature type="transmembrane region" description="Helical" evidence="1">
    <location>
        <begin position="12"/>
        <end position="30"/>
    </location>
</feature>
<dbReference type="EMBL" id="BARV01046324">
    <property type="protein sequence ID" value="GAI64891.1"/>
    <property type="molecule type" value="Genomic_DNA"/>
</dbReference>
<dbReference type="InterPro" id="IPR010787">
    <property type="entry name" value="DUF1385"/>
</dbReference>
<feature type="non-terminal residue" evidence="2">
    <location>
        <position position="1"/>
    </location>
</feature>
<keyword evidence="1" id="KW-0812">Transmembrane</keyword>
<accession>X1RCZ5</accession>